<keyword evidence="1" id="KW-0611">Plant defense</keyword>
<organism evidence="3 5">
    <name type="scientific">Medicago truncatula</name>
    <name type="common">Barrel medic</name>
    <name type="synonym">Medicago tribuloides</name>
    <dbReference type="NCBI Taxonomy" id="3880"/>
    <lineage>
        <taxon>Eukaryota</taxon>
        <taxon>Viridiplantae</taxon>
        <taxon>Streptophyta</taxon>
        <taxon>Embryophyta</taxon>
        <taxon>Tracheophyta</taxon>
        <taxon>Spermatophyta</taxon>
        <taxon>Magnoliopsida</taxon>
        <taxon>eudicotyledons</taxon>
        <taxon>Gunneridae</taxon>
        <taxon>Pentapetalae</taxon>
        <taxon>rosids</taxon>
        <taxon>fabids</taxon>
        <taxon>Fabales</taxon>
        <taxon>Fabaceae</taxon>
        <taxon>Papilionoideae</taxon>
        <taxon>50 kb inversion clade</taxon>
        <taxon>NPAAA clade</taxon>
        <taxon>Hologalegina</taxon>
        <taxon>IRL clade</taxon>
        <taxon>Trifolieae</taxon>
        <taxon>Medicago</taxon>
    </lineage>
</organism>
<proteinExistence type="predicted"/>
<protein>
    <submittedName>
        <fullName evidence="3">Rpp4C4, putative</fullName>
    </submittedName>
</protein>
<feature type="domain" description="Disease resistance protein At4g27190-like leucine-rich repeats" evidence="2">
    <location>
        <begin position="257"/>
        <end position="397"/>
    </location>
</feature>
<sequence length="1102" mass="128030">MAKGLFHLSKVEVCGCNSMKEIVLKDNNLSANNDEKIEFLQLQSLTLEHLETLDNFFSYYYLTHSGTSLDTISNLEKIIAKEERNNALKEDHFFKLEKIILKDMDNLKTIWYHQFEISKILEVNNCKQIVVVFPSSMQKTYNMIEMLEVTYCDLVEEIFELNFNQNSNVEVTSHLKEFTIDELPKLKKIWSRDPQEILNFENLIKIELNSCSRLEYLLPLSIATRCSHLKELSVNNCASMKEIVAEEKEYRVIPKLENVALNQRDANMILQVHNTNSLFSKMKFLRLSNFKNEEATFPYWYLQNVHTLESLVVEWSCFKKIFQGEGQISEKTHTRIKTLSLNKLPKLQHICEKGSPIDPILEFLEGLGVYDCSSMKNLFPSSVNRNHLEYLEIGNCNGLKYLITSHTARSLDKLTTLKIKDCNSLEEIITGVENVGITFISLEILMLECLPSLNKFCSSNGVLKFPLLEEGNLNDTINDMFEDKDISMLNVSSLQEDIMEPVAFRELKYLALSDYLELKDLWYGKLDHKFCNLKHLVVERCDYVSHVLLPSNVLQALHGVEELEDPYEIINFENLRKVNVSMCQSLSYIFPYSLCQDLQLLQMLEIDSCGFEGIIAMEERSMENFQQPDPVDENHDMQFKQAMFFIEKLSINLEDVAINGMDALRMLNGSLQENIFLKIELLHLQCFDETPTIFLNDFHALFPNLKSLMVHNSYFEILFTSKATTGNLNKKIYKQVKHLCLYELENIKYIWHEDFPLDHPLLQDLEVLEAWSCPNLINLIRNCELMLDVVKIDEEKVEEDVMFKNLEYLELHNVPSLRSFCYGKQTFIFPSLICFLVEKCPRMKIFTSGVTIAPYLAEYVVREGEENMRWKDDLNTTIEQLFVEQVAFGSFKHLKLSEYPELKELWYGPLEHNMFRSLECLVVHKCNFLSEVLFQSNLLELLLNLEELDIKDCNSLEAVFYYEDEFAKEVLVKNSSQLKKLKLSNLPKLKHVWKENPHSTMRFQNLNEVSVEEYRSLISNFPHSVARDMILLQDLLVSDSGIEEIVANEEGTDEIVQFVFSHLTSIRLEHLPKLKAFFVGVHSLQFLNPQSSVDSVNADVAP</sequence>
<feature type="domain" description="Disease resistance protein At4g27190-like leucine-rich repeats" evidence="2">
    <location>
        <begin position="101"/>
        <end position="238"/>
    </location>
</feature>
<name>A0A072VGG4_MEDTR</name>
<feature type="domain" description="Disease resistance protein At4g27190-like leucine-rich repeats" evidence="2">
    <location>
        <begin position="564"/>
        <end position="610"/>
    </location>
</feature>
<dbReference type="EnsemblPlants" id="KEH41139">
    <property type="protein sequence ID" value="KEH41139"/>
    <property type="gene ID" value="MTR_1g044095"/>
</dbReference>
<dbReference type="InterPro" id="IPR057135">
    <property type="entry name" value="At4g27190-like_LRR"/>
</dbReference>
<reference evidence="4" key="3">
    <citation type="submission" date="2015-04" db="UniProtKB">
        <authorList>
            <consortium name="EnsemblPlants"/>
        </authorList>
    </citation>
    <scope>IDENTIFICATION</scope>
    <source>
        <strain evidence="4">cv. Jemalong A17</strain>
    </source>
</reference>
<dbReference type="InterPro" id="IPR050905">
    <property type="entry name" value="Plant_NBS-LRR"/>
</dbReference>
<dbReference type="Proteomes" id="UP000002051">
    <property type="component" value="Unassembled WGS sequence"/>
</dbReference>
<feature type="domain" description="Disease resistance protein At4g27190-like leucine-rich repeats" evidence="2">
    <location>
        <begin position="668"/>
        <end position="779"/>
    </location>
</feature>
<evidence type="ECO:0000313" key="3">
    <source>
        <dbReference type="EMBL" id="KEH41139.1"/>
    </source>
</evidence>
<dbReference type="PANTHER" id="PTHR33463">
    <property type="entry name" value="NB-ARC DOMAIN-CONTAINING PROTEIN-RELATED"/>
    <property type="match status" value="1"/>
</dbReference>
<evidence type="ECO:0000256" key="1">
    <source>
        <dbReference type="ARBA" id="ARBA00022821"/>
    </source>
</evidence>
<evidence type="ECO:0000259" key="2">
    <source>
        <dbReference type="Pfam" id="PF23247"/>
    </source>
</evidence>
<evidence type="ECO:0000313" key="5">
    <source>
        <dbReference type="Proteomes" id="UP000002051"/>
    </source>
</evidence>
<evidence type="ECO:0000313" key="4">
    <source>
        <dbReference type="EnsemblPlants" id="KEH41139"/>
    </source>
</evidence>
<dbReference type="Gene3D" id="3.80.10.10">
    <property type="entry name" value="Ribonuclease Inhibitor"/>
    <property type="match status" value="4"/>
</dbReference>
<dbReference type="HOGENOM" id="CLU_003553_0_0_1"/>
<reference evidence="3 5" key="1">
    <citation type="journal article" date="2011" name="Nature">
        <title>The Medicago genome provides insight into the evolution of rhizobial symbioses.</title>
        <authorList>
            <person name="Young N.D."/>
            <person name="Debelle F."/>
            <person name="Oldroyd G.E."/>
            <person name="Geurts R."/>
            <person name="Cannon S.B."/>
            <person name="Udvardi M.K."/>
            <person name="Benedito V.A."/>
            <person name="Mayer K.F."/>
            <person name="Gouzy J."/>
            <person name="Schoof H."/>
            <person name="Van de Peer Y."/>
            <person name="Proost S."/>
            <person name="Cook D.R."/>
            <person name="Meyers B.C."/>
            <person name="Spannagl M."/>
            <person name="Cheung F."/>
            <person name="De Mita S."/>
            <person name="Krishnakumar V."/>
            <person name="Gundlach H."/>
            <person name="Zhou S."/>
            <person name="Mudge J."/>
            <person name="Bharti A.K."/>
            <person name="Murray J.D."/>
            <person name="Naoumkina M.A."/>
            <person name="Rosen B."/>
            <person name="Silverstein K.A."/>
            <person name="Tang H."/>
            <person name="Rombauts S."/>
            <person name="Zhao P.X."/>
            <person name="Zhou P."/>
            <person name="Barbe V."/>
            <person name="Bardou P."/>
            <person name="Bechner M."/>
            <person name="Bellec A."/>
            <person name="Berger A."/>
            <person name="Berges H."/>
            <person name="Bidwell S."/>
            <person name="Bisseling T."/>
            <person name="Choisne N."/>
            <person name="Couloux A."/>
            <person name="Denny R."/>
            <person name="Deshpande S."/>
            <person name="Dai X."/>
            <person name="Doyle J.J."/>
            <person name="Dudez A.M."/>
            <person name="Farmer A.D."/>
            <person name="Fouteau S."/>
            <person name="Franken C."/>
            <person name="Gibelin C."/>
            <person name="Gish J."/>
            <person name="Goldstein S."/>
            <person name="Gonzalez A.J."/>
            <person name="Green P.J."/>
            <person name="Hallab A."/>
            <person name="Hartog M."/>
            <person name="Hua A."/>
            <person name="Humphray S.J."/>
            <person name="Jeong D.H."/>
            <person name="Jing Y."/>
            <person name="Jocker A."/>
            <person name="Kenton S.M."/>
            <person name="Kim D.J."/>
            <person name="Klee K."/>
            <person name="Lai H."/>
            <person name="Lang C."/>
            <person name="Lin S."/>
            <person name="Macmil S.L."/>
            <person name="Magdelenat G."/>
            <person name="Matthews L."/>
            <person name="McCorrison J."/>
            <person name="Monaghan E.L."/>
            <person name="Mun J.H."/>
            <person name="Najar F.Z."/>
            <person name="Nicholson C."/>
            <person name="Noirot C."/>
            <person name="O'Bleness M."/>
            <person name="Paule C.R."/>
            <person name="Poulain J."/>
            <person name="Prion F."/>
            <person name="Qin B."/>
            <person name="Qu C."/>
            <person name="Retzel E.F."/>
            <person name="Riddle C."/>
            <person name="Sallet E."/>
            <person name="Samain S."/>
            <person name="Samson N."/>
            <person name="Sanders I."/>
            <person name="Saurat O."/>
            <person name="Scarpelli C."/>
            <person name="Schiex T."/>
            <person name="Segurens B."/>
            <person name="Severin A.J."/>
            <person name="Sherrier D.J."/>
            <person name="Shi R."/>
            <person name="Sims S."/>
            <person name="Singer S.R."/>
            <person name="Sinharoy S."/>
            <person name="Sterck L."/>
            <person name="Viollet A."/>
            <person name="Wang B.B."/>
            <person name="Wang K."/>
            <person name="Wang M."/>
            <person name="Wang X."/>
            <person name="Warfsmann J."/>
            <person name="Weissenbach J."/>
            <person name="White D.D."/>
            <person name="White J.D."/>
            <person name="Wiley G.B."/>
            <person name="Wincker P."/>
            <person name="Xing Y."/>
            <person name="Yang L."/>
            <person name="Yao Z."/>
            <person name="Ying F."/>
            <person name="Zhai J."/>
            <person name="Zhou L."/>
            <person name="Zuber A."/>
            <person name="Denarie J."/>
            <person name="Dixon R.A."/>
            <person name="May G.D."/>
            <person name="Schwartz D.C."/>
            <person name="Rogers J."/>
            <person name="Quetier F."/>
            <person name="Town C.D."/>
            <person name="Roe B.A."/>
        </authorList>
    </citation>
    <scope>NUCLEOTIDE SEQUENCE [LARGE SCALE GENOMIC DNA]</scope>
    <source>
        <strain evidence="3">A17</strain>
        <strain evidence="4 5">cv. Jemalong A17</strain>
    </source>
</reference>
<gene>
    <name evidence="3" type="ordered locus">MTR_1g044095</name>
</gene>
<dbReference type="Pfam" id="PF23247">
    <property type="entry name" value="LRR_RPS2"/>
    <property type="match status" value="5"/>
</dbReference>
<keyword evidence="5" id="KW-1185">Reference proteome</keyword>
<dbReference type="SUPFAM" id="SSF52047">
    <property type="entry name" value="RNI-like"/>
    <property type="match status" value="3"/>
</dbReference>
<reference evidence="3 5" key="2">
    <citation type="journal article" date="2014" name="BMC Genomics">
        <title>An improved genome release (version Mt4.0) for the model legume Medicago truncatula.</title>
        <authorList>
            <person name="Tang H."/>
            <person name="Krishnakumar V."/>
            <person name="Bidwell S."/>
            <person name="Rosen B."/>
            <person name="Chan A."/>
            <person name="Zhou S."/>
            <person name="Gentzbittel L."/>
            <person name="Childs K.L."/>
            <person name="Yandell M."/>
            <person name="Gundlach H."/>
            <person name="Mayer K.F."/>
            <person name="Schwartz D.C."/>
            <person name="Town C.D."/>
        </authorList>
    </citation>
    <scope>GENOME REANNOTATION</scope>
    <source>
        <strain evidence="3">A17</strain>
        <strain evidence="4 5">cv. Jemalong A17</strain>
    </source>
</reference>
<dbReference type="EMBL" id="CM001217">
    <property type="protein sequence ID" value="KEH41139.1"/>
    <property type="molecule type" value="Genomic_DNA"/>
</dbReference>
<dbReference type="InterPro" id="IPR032675">
    <property type="entry name" value="LRR_dom_sf"/>
</dbReference>
<dbReference type="PANTHER" id="PTHR33463:SF198">
    <property type="entry name" value="RPP4C3"/>
    <property type="match status" value="1"/>
</dbReference>
<feature type="domain" description="Disease resistance protein At4g27190-like leucine-rich repeats" evidence="2">
    <location>
        <begin position="891"/>
        <end position="1039"/>
    </location>
</feature>
<accession>A0A072VGG4</accession>
<dbReference type="AlphaFoldDB" id="A0A072VGG4"/>